<name>A0ABQ6H2K9_9GAMM</name>
<gene>
    <name evidence="2" type="ORF">theurythT_17990</name>
</gene>
<keyword evidence="3" id="KW-1185">Reference proteome</keyword>
<dbReference type="Proteomes" id="UP001157133">
    <property type="component" value="Unassembled WGS sequence"/>
</dbReference>
<dbReference type="EMBL" id="BSSU01000008">
    <property type="protein sequence ID" value="GLX82347.1"/>
    <property type="molecule type" value="Genomic_DNA"/>
</dbReference>
<reference evidence="2 3" key="1">
    <citation type="submission" date="2023-03" db="EMBL/GenBank/DDBJ databases">
        <title>Draft genome sequence of Thalassotalea eurytherma JCM 18482T.</title>
        <authorList>
            <person name="Sawabe T."/>
        </authorList>
    </citation>
    <scope>NUCLEOTIDE SEQUENCE [LARGE SCALE GENOMIC DNA]</scope>
    <source>
        <strain evidence="2 3">JCM 18482</strain>
    </source>
</reference>
<sequence>MFTVFLIFLAVCAPMLIGIWISRYLKYKAHVNRELQVLQQQIQDNSLPELRQEVSALKKRVVTLEAIVTSHGYELNEKISNL</sequence>
<feature type="transmembrane region" description="Helical" evidence="1">
    <location>
        <begin position="6"/>
        <end position="25"/>
    </location>
</feature>
<proteinExistence type="predicted"/>
<comment type="caution">
    <text evidence="2">The sequence shown here is derived from an EMBL/GenBank/DDBJ whole genome shotgun (WGS) entry which is preliminary data.</text>
</comment>
<evidence type="ECO:0000313" key="3">
    <source>
        <dbReference type="Proteomes" id="UP001157133"/>
    </source>
</evidence>
<keyword evidence="1" id="KW-0812">Transmembrane</keyword>
<organism evidence="2 3">
    <name type="scientific">Thalassotalea eurytherma</name>
    <dbReference type="NCBI Taxonomy" id="1144278"/>
    <lineage>
        <taxon>Bacteria</taxon>
        <taxon>Pseudomonadati</taxon>
        <taxon>Pseudomonadota</taxon>
        <taxon>Gammaproteobacteria</taxon>
        <taxon>Alteromonadales</taxon>
        <taxon>Colwelliaceae</taxon>
        <taxon>Thalassotalea</taxon>
    </lineage>
</organism>
<evidence type="ECO:0000313" key="2">
    <source>
        <dbReference type="EMBL" id="GLX82347.1"/>
    </source>
</evidence>
<evidence type="ECO:0008006" key="4">
    <source>
        <dbReference type="Google" id="ProtNLM"/>
    </source>
</evidence>
<evidence type="ECO:0000256" key="1">
    <source>
        <dbReference type="SAM" id="Phobius"/>
    </source>
</evidence>
<keyword evidence="1" id="KW-1133">Transmembrane helix</keyword>
<protein>
    <recommendedName>
        <fullName evidence="4">Phage shock protein B</fullName>
    </recommendedName>
</protein>
<keyword evidence="1" id="KW-0472">Membrane</keyword>
<accession>A0ABQ6H2K9</accession>